<dbReference type="AlphaFoldDB" id="A0A5N6VZG9"/>
<sequence length="210" mass="24090">MPSRRIRQYSRPLGADDPEAMKGPDFVPVNHWALVVGEPAEMLLEVIAVQGINKFLPKNDLRVTLSGQGLEEKLKLFKPFGLIRDTTEKDNDEIRAAAELIVMLNPIYNFIYRNCQHFVLDLAWAIRVRRWWDIIRPRFLGAPETMELLSGVDKEEYDHLKEMLVEMRVARPGASVDEVRQVVKKIESGAEMGGFRGEMYYPEIMSEADA</sequence>
<protein>
    <recommendedName>
        <fullName evidence="3">PPPDE domain-containing protein</fullName>
    </recommendedName>
</protein>
<keyword evidence="2" id="KW-1185">Reference proteome</keyword>
<evidence type="ECO:0000313" key="1">
    <source>
        <dbReference type="EMBL" id="KAE8313925.1"/>
    </source>
</evidence>
<dbReference type="EMBL" id="ML738322">
    <property type="protein sequence ID" value="KAE8313925.1"/>
    <property type="molecule type" value="Genomic_DNA"/>
</dbReference>
<reference evidence="2" key="1">
    <citation type="submission" date="2019-04" db="EMBL/GenBank/DDBJ databases">
        <title>Friends and foes A comparative genomics studyof 23 Aspergillus species from section Flavi.</title>
        <authorList>
            <consortium name="DOE Joint Genome Institute"/>
            <person name="Kjaerbolling I."/>
            <person name="Vesth T."/>
            <person name="Frisvad J.C."/>
            <person name="Nybo J.L."/>
            <person name="Theobald S."/>
            <person name="Kildgaard S."/>
            <person name="Isbrandt T."/>
            <person name="Kuo A."/>
            <person name="Sato A."/>
            <person name="Lyhne E.K."/>
            <person name="Kogle M.E."/>
            <person name="Wiebenga A."/>
            <person name="Kun R.S."/>
            <person name="Lubbers R.J."/>
            <person name="Makela M.R."/>
            <person name="Barry K."/>
            <person name="Chovatia M."/>
            <person name="Clum A."/>
            <person name="Daum C."/>
            <person name="Haridas S."/>
            <person name="He G."/>
            <person name="LaButti K."/>
            <person name="Lipzen A."/>
            <person name="Mondo S."/>
            <person name="Riley R."/>
            <person name="Salamov A."/>
            <person name="Simmons B.A."/>
            <person name="Magnuson J.K."/>
            <person name="Henrissat B."/>
            <person name="Mortensen U.H."/>
            <person name="Larsen T.O."/>
            <person name="Devries R.P."/>
            <person name="Grigoriev I.V."/>
            <person name="Machida M."/>
            <person name="Baker S.E."/>
            <person name="Andersen M.R."/>
        </authorList>
    </citation>
    <scope>NUCLEOTIDE SEQUENCE [LARGE SCALE GENOMIC DNA]</scope>
    <source>
        <strain evidence="2">CBS 130015</strain>
    </source>
</reference>
<proteinExistence type="predicted"/>
<name>A0A5N6VZG9_9EURO</name>
<dbReference type="Proteomes" id="UP000325433">
    <property type="component" value="Unassembled WGS sequence"/>
</dbReference>
<evidence type="ECO:0000313" key="2">
    <source>
        <dbReference type="Proteomes" id="UP000325433"/>
    </source>
</evidence>
<organism evidence="1 2">
    <name type="scientific">Aspergillus transmontanensis</name>
    <dbReference type="NCBI Taxonomy" id="1034304"/>
    <lineage>
        <taxon>Eukaryota</taxon>
        <taxon>Fungi</taxon>
        <taxon>Dikarya</taxon>
        <taxon>Ascomycota</taxon>
        <taxon>Pezizomycotina</taxon>
        <taxon>Eurotiomycetes</taxon>
        <taxon>Eurotiomycetidae</taxon>
        <taxon>Eurotiales</taxon>
        <taxon>Aspergillaceae</taxon>
        <taxon>Aspergillus</taxon>
        <taxon>Aspergillus subgen. Circumdati</taxon>
    </lineage>
</organism>
<accession>A0A5N6VZG9</accession>
<gene>
    <name evidence="1" type="ORF">BDV41DRAFT_576348</name>
</gene>
<evidence type="ECO:0008006" key="3">
    <source>
        <dbReference type="Google" id="ProtNLM"/>
    </source>
</evidence>